<dbReference type="AlphaFoldDB" id="A0A2P2QEV8"/>
<organism evidence="1">
    <name type="scientific">Rhizophora mucronata</name>
    <name type="common">Asiatic mangrove</name>
    <dbReference type="NCBI Taxonomy" id="61149"/>
    <lineage>
        <taxon>Eukaryota</taxon>
        <taxon>Viridiplantae</taxon>
        <taxon>Streptophyta</taxon>
        <taxon>Embryophyta</taxon>
        <taxon>Tracheophyta</taxon>
        <taxon>Spermatophyta</taxon>
        <taxon>Magnoliopsida</taxon>
        <taxon>eudicotyledons</taxon>
        <taxon>Gunneridae</taxon>
        <taxon>Pentapetalae</taxon>
        <taxon>rosids</taxon>
        <taxon>fabids</taxon>
        <taxon>Malpighiales</taxon>
        <taxon>Rhizophoraceae</taxon>
        <taxon>Rhizophora</taxon>
    </lineage>
</organism>
<proteinExistence type="predicted"/>
<reference evidence="1" key="1">
    <citation type="submission" date="2018-02" db="EMBL/GenBank/DDBJ databases">
        <title>Rhizophora mucronata_Transcriptome.</title>
        <authorList>
            <person name="Meera S.P."/>
            <person name="Sreeshan A."/>
            <person name="Augustine A."/>
        </authorList>
    </citation>
    <scope>NUCLEOTIDE SEQUENCE</scope>
    <source>
        <tissue evidence="1">Leaf</tissue>
    </source>
</reference>
<evidence type="ECO:0000313" key="1">
    <source>
        <dbReference type="EMBL" id="MBX65543.1"/>
    </source>
</evidence>
<dbReference type="EMBL" id="GGEC01085059">
    <property type="protein sequence ID" value="MBX65543.1"/>
    <property type="molecule type" value="Transcribed_RNA"/>
</dbReference>
<sequence length="18" mass="2136">MFHHFESDVLFRNLIGSS</sequence>
<protein>
    <submittedName>
        <fullName evidence="1">Uncharacterized protein</fullName>
    </submittedName>
</protein>
<name>A0A2P2QEV8_RHIMU</name>
<accession>A0A2P2QEV8</accession>